<dbReference type="GO" id="GO:0008800">
    <property type="term" value="F:beta-lactamase activity"/>
    <property type="evidence" value="ECO:0007669"/>
    <property type="project" value="InterPro"/>
</dbReference>
<dbReference type="Gene3D" id="3.40.710.10">
    <property type="entry name" value="DD-peptidase/beta-lactamase superfamily"/>
    <property type="match status" value="1"/>
</dbReference>
<protein>
    <recommendedName>
        <fullName evidence="2">Beta-lactamase class A catalytic domain-containing protein</fullName>
    </recommendedName>
</protein>
<feature type="region of interest" description="Disordered" evidence="1">
    <location>
        <begin position="51"/>
        <end position="76"/>
    </location>
</feature>
<sequence>MSRTAQLWCAALVTWGLAAVLGVFAAVFVPELFPTSGPFAAPLSAQAAQAPAASPTPKVPPGAGGPAASGAARADVSPGARQRAADAAVLRATGQGWRSGIAVVDLATGQTTLAGDARGYFRAESTMKLFLATRLLVEDRLTGPTEDAARRMVALSDDQAANTLYAAGGGDALITWIAGRYAIPDLGVPPVQGPGQWGSTLVTPRGMAAFLQAVHQDGKVRPWLVDAMTDMSTLAADGTNQVFGLRAVDPTAVVKQGWGGGDSPGTVTGTPTVGYVDRGRYAVAIMTTRMPGTSVEAAQEVVSAQARILMPDGRMPRP</sequence>
<dbReference type="AlphaFoldDB" id="K6W9Z1"/>
<gene>
    <name evidence="3" type="ORF">AUCHE_16_00700</name>
</gene>
<dbReference type="InterPro" id="IPR000871">
    <property type="entry name" value="Beta-lactam_class-A"/>
</dbReference>
<dbReference type="STRING" id="100225.SAMN05421595_2305"/>
<dbReference type="InterPro" id="IPR045155">
    <property type="entry name" value="Beta-lactam_cat"/>
</dbReference>
<dbReference type="PANTHER" id="PTHR35333:SF3">
    <property type="entry name" value="BETA-LACTAMASE-TYPE TRANSPEPTIDASE FOLD CONTAINING PROTEIN"/>
    <property type="match status" value="1"/>
</dbReference>
<dbReference type="GO" id="GO:0046677">
    <property type="term" value="P:response to antibiotic"/>
    <property type="evidence" value="ECO:0007669"/>
    <property type="project" value="InterPro"/>
</dbReference>
<evidence type="ECO:0000259" key="2">
    <source>
        <dbReference type="Pfam" id="PF13354"/>
    </source>
</evidence>
<evidence type="ECO:0000256" key="1">
    <source>
        <dbReference type="SAM" id="MobiDB-lite"/>
    </source>
</evidence>
<dbReference type="InterPro" id="IPR012338">
    <property type="entry name" value="Beta-lactam/transpept-like"/>
</dbReference>
<evidence type="ECO:0000313" key="3">
    <source>
        <dbReference type="EMBL" id="GAB78652.1"/>
    </source>
</evidence>
<evidence type="ECO:0000313" key="4">
    <source>
        <dbReference type="Proteomes" id="UP000008495"/>
    </source>
</evidence>
<dbReference type="SUPFAM" id="SSF56601">
    <property type="entry name" value="beta-lactamase/transpeptidase-like"/>
    <property type="match status" value="1"/>
</dbReference>
<keyword evidence="4" id="KW-1185">Reference proteome</keyword>
<comment type="caution">
    <text evidence="3">The sequence shown here is derived from an EMBL/GenBank/DDBJ whole genome shotgun (WGS) entry which is preliminary data.</text>
</comment>
<accession>K6W9Z1</accession>
<dbReference type="GO" id="GO:0030655">
    <property type="term" value="P:beta-lactam antibiotic catabolic process"/>
    <property type="evidence" value="ECO:0007669"/>
    <property type="project" value="InterPro"/>
</dbReference>
<name>K6W9Z1_9MICO</name>
<dbReference type="eggNOG" id="COG1686">
    <property type="taxonomic scope" value="Bacteria"/>
</dbReference>
<dbReference type="RefSeq" id="WP_006503409.1">
    <property type="nucleotide sequence ID" value="NZ_BAGZ01000016.1"/>
</dbReference>
<organism evidence="3 4">
    <name type="scientific">Austwickia chelonae NBRC 105200</name>
    <dbReference type="NCBI Taxonomy" id="1184607"/>
    <lineage>
        <taxon>Bacteria</taxon>
        <taxon>Bacillati</taxon>
        <taxon>Actinomycetota</taxon>
        <taxon>Actinomycetes</taxon>
        <taxon>Micrococcales</taxon>
        <taxon>Dermatophilaceae</taxon>
        <taxon>Austwickia</taxon>
    </lineage>
</organism>
<dbReference type="Proteomes" id="UP000008495">
    <property type="component" value="Unassembled WGS sequence"/>
</dbReference>
<dbReference type="PANTHER" id="PTHR35333">
    <property type="entry name" value="BETA-LACTAMASE"/>
    <property type="match status" value="1"/>
</dbReference>
<dbReference type="Pfam" id="PF13354">
    <property type="entry name" value="Beta-lactamase2"/>
    <property type="match status" value="1"/>
</dbReference>
<reference evidence="3 4" key="1">
    <citation type="submission" date="2012-08" db="EMBL/GenBank/DDBJ databases">
        <title>Whole genome shotgun sequence of Austwickia chelonae NBRC 105200.</title>
        <authorList>
            <person name="Yoshida I."/>
            <person name="Hosoyama A."/>
            <person name="Tsuchikane K."/>
            <person name="Katsumata H."/>
            <person name="Ando Y."/>
            <person name="Ohji S."/>
            <person name="Hamada M."/>
            <person name="Tamura T."/>
            <person name="Yamazoe A."/>
            <person name="Yamazaki S."/>
            <person name="Fujita N."/>
        </authorList>
    </citation>
    <scope>NUCLEOTIDE SEQUENCE [LARGE SCALE GENOMIC DNA]</scope>
    <source>
        <strain evidence="3 4">NBRC 105200</strain>
    </source>
</reference>
<feature type="domain" description="Beta-lactamase class A catalytic" evidence="2">
    <location>
        <begin position="144"/>
        <end position="287"/>
    </location>
</feature>
<dbReference type="EMBL" id="BAGZ01000016">
    <property type="protein sequence ID" value="GAB78652.1"/>
    <property type="molecule type" value="Genomic_DNA"/>
</dbReference>
<proteinExistence type="predicted"/>